<dbReference type="PANTHER" id="PTHR13789:SF147">
    <property type="entry name" value="PUTATIVE (AFU_ORTHOLOGUE AFUA_2G01950)-RELATED"/>
    <property type="match status" value="1"/>
</dbReference>
<reference evidence="7 8" key="1">
    <citation type="submission" date="2024-01" db="EMBL/GenBank/DDBJ databases">
        <title>Complete genome of Cladobotryum mycophilum ATHUM6906.</title>
        <authorList>
            <person name="Christinaki A.C."/>
            <person name="Myridakis A.I."/>
            <person name="Kouvelis V.N."/>
        </authorList>
    </citation>
    <scope>NUCLEOTIDE SEQUENCE [LARGE SCALE GENOMIC DNA]</scope>
    <source>
        <strain evidence="7 8">ATHUM6906</strain>
    </source>
</reference>
<keyword evidence="8" id="KW-1185">Reference proteome</keyword>
<dbReference type="Gene3D" id="3.50.50.60">
    <property type="entry name" value="FAD/NAD(P)-binding domain"/>
    <property type="match status" value="1"/>
</dbReference>
<dbReference type="InterPro" id="IPR002938">
    <property type="entry name" value="FAD-bd"/>
</dbReference>
<evidence type="ECO:0000256" key="5">
    <source>
        <dbReference type="ARBA" id="ARBA00023033"/>
    </source>
</evidence>
<dbReference type="InterPro" id="IPR036188">
    <property type="entry name" value="FAD/NAD-bd_sf"/>
</dbReference>
<proteinExistence type="inferred from homology"/>
<comment type="caution">
    <text evidence="7">The sequence shown here is derived from an EMBL/GenBank/DDBJ whole genome shotgun (WGS) entry which is preliminary data.</text>
</comment>
<dbReference type="Proteomes" id="UP001338125">
    <property type="component" value="Unassembled WGS sequence"/>
</dbReference>
<evidence type="ECO:0000313" key="8">
    <source>
        <dbReference type="Proteomes" id="UP001338125"/>
    </source>
</evidence>
<organism evidence="7 8">
    <name type="scientific">Cladobotryum mycophilum</name>
    <dbReference type="NCBI Taxonomy" id="491253"/>
    <lineage>
        <taxon>Eukaryota</taxon>
        <taxon>Fungi</taxon>
        <taxon>Dikarya</taxon>
        <taxon>Ascomycota</taxon>
        <taxon>Pezizomycotina</taxon>
        <taxon>Sordariomycetes</taxon>
        <taxon>Hypocreomycetidae</taxon>
        <taxon>Hypocreales</taxon>
        <taxon>Hypocreaceae</taxon>
        <taxon>Cladobotryum</taxon>
    </lineage>
</organism>
<keyword evidence="2" id="KW-0285">Flavoprotein</keyword>
<evidence type="ECO:0000256" key="2">
    <source>
        <dbReference type="ARBA" id="ARBA00022630"/>
    </source>
</evidence>
<evidence type="ECO:0000313" key="7">
    <source>
        <dbReference type="EMBL" id="KAK5994729.1"/>
    </source>
</evidence>
<comment type="similarity">
    <text evidence="1">Belongs to the paxM FAD-dependent monooxygenase family.</text>
</comment>
<evidence type="ECO:0000259" key="6">
    <source>
        <dbReference type="Pfam" id="PF01494"/>
    </source>
</evidence>
<dbReference type="InterPro" id="IPR050493">
    <property type="entry name" value="FAD-dep_Monooxygenase_BioMet"/>
</dbReference>
<dbReference type="EMBL" id="JAVFKD010000004">
    <property type="protein sequence ID" value="KAK5994729.1"/>
    <property type="molecule type" value="Genomic_DNA"/>
</dbReference>
<dbReference type="SUPFAM" id="SSF51905">
    <property type="entry name" value="FAD/NAD(P)-binding domain"/>
    <property type="match status" value="1"/>
</dbReference>
<evidence type="ECO:0000256" key="3">
    <source>
        <dbReference type="ARBA" id="ARBA00022827"/>
    </source>
</evidence>
<feature type="domain" description="FAD-binding" evidence="6">
    <location>
        <begin position="2"/>
        <end position="334"/>
    </location>
</feature>
<name>A0ABR0SRR4_9HYPO</name>
<dbReference type="PRINTS" id="PR00420">
    <property type="entry name" value="RNGMNOXGNASE"/>
</dbReference>
<gene>
    <name evidence="7" type="ORF">PT974_03112</name>
</gene>
<keyword evidence="5" id="KW-0503">Monooxygenase</keyword>
<keyword evidence="4" id="KW-0560">Oxidoreductase</keyword>
<evidence type="ECO:0000256" key="4">
    <source>
        <dbReference type="ARBA" id="ARBA00023002"/>
    </source>
</evidence>
<evidence type="ECO:0000256" key="1">
    <source>
        <dbReference type="ARBA" id="ARBA00007992"/>
    </source>
</evidence>
<dbReference type="Pfam" id="PF01494">
    <property type="entry name" value="FAD_binding_3"/>
    <property type="match status" value="1"/>
</dbReference>
<keyword evidence="3" id="KW-0274">FAD</keyword>
<dbReference type="PANTHER" id="PTHR13789">
    <property type="entry name" value="MONOOXYGENASE"/>
    <property type="match status" value="1"/>
</dbReference>
<sequence length="406" mass="44446">MKVIIVGAGLGGLSAAHCFAKSGCHVELFERSPELHSRGGGISIRPSASRIMHTWGLEKDLESIAQRSPSVTFRNLESGDIASRTAVINASEYPDWGTTRKAVIRMLYKNAISAGAHIHFGATVVNVSDDDKQATVTLATGESIVGDIVLAADGVKSHIRPIILSDLDSTQSLEPIVDQTTFYGCDVVASDLTDDFESTSPKINRIGFLFAIQAETDQKTLWDEKGDIEHVRRFFSGSCRELTKALRLTDSCDRWRLVEMPNLPRWSSKAGRVILVGDSAHAMHPNAAQGYSTTVEDIGVLDFLLARFASESRAPVSQVVKIWQAIRKPRVERIKDYANWNTQNFSGKGVATPEQAEGKIIQTGKDVAPDMNADFDTAAFWKWSLDYDAIGEAQSALAAQPKWPKL</sequence>
<protein>
    <submittedName>
        <fullName evidence="7">FAD-dependent urate hydroxylase-like protein</fullName>
    </submittedName>
</protein>
<accession>A0ABR0SRR4</accession>